<dbReference type="PANTHER" id="PTHR37017:SF11">
    <property type="entry name" value="ESTERASE_LIPASE_THIOESTERASE DOMAIN-CONTAINING PROTEIN"/>
    <property type="match status" value="1"/>
</dbReference>
<dbReference type="InterPro" id="IPR000073">
    <property type="entry name" value="AB_hydrolase_1"/>
</dbReference>
<dbReference type="SUPFAM" id="SSF53474">
    <property type="entry name" value="alpha/beta-Hydrolases"/>
    <property type="match status" value="1"/>
</dbReference>
<evidence type="ECO:0000313" key="3">
    <source>
        <dbReference type="Proteomes" id="UP000621510"/>
    </source>
</evidence>
<dbReference type="InterPro" id="IPR052897">
    <property type="entry name" value="Sec-Metab_Biosynth_Hydrolase"/>
</dbReference>
<accession>A0ABS1PS40</accession>
<dbReference type="InterPro" id="IPR029058">
    <property type="entry name" value="AB_hydrolase_fold"/>
</dbReference>
<dbReference type="Proteomes" id="UP000621510">
    <property type="component" value="Unassembled WGS sequence"/>
</dbReference>
<dbReference type="PANTHER" id="PTHR37017">
    <property type="entry name" value="AB HYDROLASE-1 DOMAIN-CONTAINING PROTEIN-RELATED"/>
    <property type="match status" value="1"/>
</dbReference>
<keyword evidence="3" id="KW-1185">Reference proteome</keyword>
<name>A0ABS1PS40_9ACTN</name>
<dbReference type="EMBL" id="JAERRG010000009">
    <property type="protein sequence ID" value="MBL1115246.1"/>
    <property type="molecule type" value="Genomic_DNA"/>
</dbReference>
<reference evidence="2 3" key="1">
    <citation type="submission" date="2021-01" db="EMBL/GenBank/DDBJ databases">
        <title>WGS of actinomycetes isolated from Thailand.</title>
        <authorList>
            <person name="Thawai C."/>
        </authorList>
    </citation>
    <scope>NUCLEOTIDE SEQUENCE [LARGE SCALE GENOMIC DNA]</scope>
    <source>
        <strain evidence="2 3">CA3R110</strain>
    </source>
</reference>
<organism evidence="2 3">
    <name type="scientific">Streptomyces endocoffeicus</name>
    <dbReference type="NCBI Taxonomy" id="2898945"/>
    <lineage>
        <taxon>Bacteria</taxon>
        <taxon>Bacillati</taxon>
        <taxon>Actinomycetota</taxon>
        <taxon>Actinomycetes</taxon>
        <taxon>Kitasatosporales</taxon>
        <taxon>Streptomycetaceae</taxon>
        <taxon>Streptomyces</taxon>
    </lineage>
</organism>
<evidence type="ECO:0000313" key="2">
    <source>
        <dbReference type="EMBL" id="MBL1115246.1"/>
    </source>
</evidence>
<proteinExistence type="predicted"/>
<dbReference type="Pfam" id="PF12697">
    <property type="entry name" value="Abhydrolase_6"/>
    <property type="match status" value="1"/>
</dbReference>
<keyword evidence="2" id="KW-0378">Hydrolase</keyword>
<feature type="domain" description="AB hydrolase-1" evidence="1">
    <location>
        <begin position="3"/>
        <end position="224"/>
    </location>
</feature>
<dbReference type="RefSeq" id="WP_201853048.1">
    <property type="nucleotide sequence ID" value="NZ_JAERRG010000009.1"/>
</dbReference>
<protein>
    <submittedName>
        <fullName evidence="2">Alpha/beta hydrolase</fullName>
    </submittedName>
</protein>
<gene>
    <name evidence="2" type="ORF">JK364_23015</name>
</gene>
<sequence>MPIVLIHGATCSAATWNRLVPLLEGEVLAVDLPGRGTRADTDLHEVTLNDCAKAVAQDITHSGFTDITLVAHSFGGVVTPQVMSLVPDRIRQVVLLSAVVPPDGTTVADHIDVEVKEALASSMAGGIYTFGPEAARALLCSDADEEQAAEVQRHLVDDAAALLAEPVDLTGYQLPVPRTYIRLSQDRCYSPELQAASAQRINARVITLSAGHMPMVTKPHQVADILNGLTAPRALG</sequence>
<evidence type="ECO:0000259" key="1">
    <source>
        <dbReference type="Pfam" id="PF12697"/>
    </source>
</evidence>
<comment type="caution">
    <text evidence="2">The sequence shown here is derived from an EMBL/GenBank/DDBJ whole genome shotgun (WGS) entry which is preliminary data.</text>
</comment>
<dbReference type="Gene3D" id="3.40.50.1820">
    <property type="entry name" value="alpha/beta hydrolase"/>
    <property type="match status" value="1"/>
</dbReference>
<dbReference type="GO" id="GO:0016787">
    <property type="term" value="F:hydrolase activity"/>
    <property type="evidence" value="ECO:0007669"/>
    <property type="project" value="UniProtKB-KW"/>
</dbReference>